<dbReference type="STRING" id="363999.A0A439D1M9"/>
<dbReference type="SMART" id="SM00317">
    <property type="entry name" value="SET"/>
    <property type="match status" value="1"/>
</dbReference>
<organism evidence="2 3">
    <name type="scientific">Xylaria grammica</name>
    <dbReference type="NCBI Taxonomy" id="363999"/>
    <lineage>
        <taxon>Eukaryota</taxon>
        <taxon>Fungi</taxon>
        <taxon>Dikarya</taxon>
        <taxon>Ascomycota</taxon>
        <taxon>Pezizomycotina</taxon>
        <taxon>Sordariomycetes</taxon>
        <taxon>Xylariomycetidae</taxon>
        <taxon>Xylariales</taxon>
        <taxon>Xylariaceae</taxon>
        <taxon>Xylaria</taxon>
    </lineage>
</organism>
<proteinExistence type="predicted"/>
<comment type="caution">
    <text evidence="2">The sequence shown here is derived from an EMBL/GenBank/DDBJ whole genome shotgun (WGS) entry which is preliminary data.</text>
</comment>
<dbReference type="Proteomes" id="UP000286045">
    <property type="component" value="Unassembled WGS sequence"/>
</dbReference>
<feature type="domain" description="SET" evidence="1">
    <location>
        <begin position="2"/>
        <end position="201"/>
    </location>
</feature>
<dbReference type="InterPro" id="IPR053185">
    <property type="entry name" value="SET_domain_protein"/>
</dbReference>
<reference evidence="2 3" key="1">
    <citation type="submission" date="2018-12" db="EMBL/GenBank/DDBJ databases">
        <title>Draft genome sequence of Xylaria grammica IHI A82.</title>
        <authorList>
            <person name="Buettner E."/>
            <person name="Kellner H."/>
        </authorList>
    </citation>
    <scope>NUCLEOTIDE SEQUENCE [LARGE SCALE GENOMIC DNA]</scope>
    <source>
        <strain evidence="2 3">IHI A82</strain>
    </source>
</reference>
<keyword evidence="3" id="KW-1185">Reference proteome</keyword>
<dbReference type="AlphaFoldDB" id="A0A439D1M9"/>
<dbReference type="PANTHER" id="PTHR47332:SF2">
    <property type="entry name" value="SET-6"/>
    <property type="match status" value="1"/>
</dbReference>
<dbReference type="PANTHER" id="PTHR47332">
    <property type="entry name" value="SET DOMAIN-CONTAINING PROTEIN 5"/>
    <property type="match status" value="1"/>
</dbReference>
<protein>
    <recommendedName>
        <fullName evidence="1">SET domain-containing protein</fullName>
    </recommendedName>
</protein>
<dbReference type="PROSITE" id="PS50280">
    <property type="entry name" value="SET"/>
    <property type="match status" value="1"/>
</dbReference>
<dbReference type="Pfam" id="PF00856">
    <property type="entry name" value="SET"/>
    <property type="match status" value="1"/>
</dbReference>
<dbReference type="EMBL" id="RYZI01000204">
    <property type="protein sequence ID" value="RWA08362.1"/>
    <property type="molecule type" value="Genomic_DNA"/>
</dbReference>
<name>A0A439D1M9_9PEZI</name>
<dbReference type="InterPro" id="IPR046341">
    <property type="entry name" value="SET_dom_sf"/>
</dbReference>
<evidence type="ECO:0000313" key="3">
    <source>
        <dbReference type="Proteomes" id="UP000286045"/>
    </source>
</evidence>
<dbReference type="SUPFAM" id="SSF82199">
    <property type="entry name" value="SET domain"/>
    <property type="match status" value="1"/>
</dbReference>
<evidence type="ECO:0000313" key="2">
    <source>
        <dbReference type="EMBL" id="RWA08362.1"/>
    </source>
</evidence>
<dbReference type="Gene3D" id="2.170.270.10">
    <property type="entry name" value="SET domain"/>
    <property type="match status" value="1"/>
</dbReference>
<gene>
    <name evidence="2" type="ORF">EKO27_g6746</name>
</gene>
<evidence type="ECO:0000259" key="1">
    <source>
        <dbReference type="PROSITE" id="PS50280"/>
    </source>
</evidence>
<dbReference type="CDD" id="cd20071">
    <property type="entry name" value="SET_SMYD"/>
    <property type="match status" value="1"/>
</dbReference>
<sequence>MPPVRLCDSEMGVQGPGLVEVRATSSMGNGLFATHDISRGTRVIAEVPILAISNVSSLEQDILERDLPAFCAALQHLPQADLQNLGHLHCNGLHNTTEMRQKVRQWYRDRGTTDANGDILKGKKLQDFAKSTAKRFAIFLSNRVEMSTNETDGSGVFPLHSRMNHSCIPNTHSAYNASIQRLTTHAIRDIQAGEQLTTSYLETLCQVFQQRKRMIERDWGFVCGCHACTDLSDEPLRRRMSELGQRLLLRRFPLTVTLGLPVARDDHEALRDAEELVALLEHLGLEGMDLRRMYRACSNYNLDLGFMQGAVQYAQKELELERCMLGTDTAHLQGEMGGAEFWLQLLQRLNN</sequence>
<dbReference type="InterPro" id="IPR001214">
    <property type="entry name" value="SET_dom"/>
</dbReference>
<accession>A0A439D1M9</accession>